<dbReference type="Pfam" id="PF12704">
    <property type="entry name" value="MacB_PCD"/>
    <property type="match status" value="1"/>
</dbReference>
<feature type="transmembrane region" description="Helical" evidence="7">
    <location>
        <begin position="374"/>
        <end position="393"/>
    </location>
</feature>
<organism evidence="10 11">
    <name type="scientific">Demequina lutea</name>
    <dbReference type="NCBI Taxonomy" id="431489"/>
    <lineage>
        <taxon>Bacteria</taxon>
        <taxon>Bacillati</taxon>
        <taxon>Actinomycetota</taxon>
        <taxon>Actinomycetes</taxon>
        <taxon>Micrococcales</taxon>
        <taxon>Demequinaceae</taxon>
        <taxon>Demequina</taxon>
    </lineage>
</organism>
<evidence type="ECO:0000256" key="4">
    <source>
        <dbReference type="ARBA" id="ARBA00022989"/>
    </source>
</evidence>
<evidence type="ECO:0000256" key="6">
    <source>
        <dbReference type="ARBA" id="ARBA00038076"/>
    </source>
</evidence>
<accession>A0A7Y9Z761</accession>
<evidence type="ECO:0000313" key="11">
    <source>
        <dbReference type="Proteomes" id="UP000547973"/>
    </source>
</evidence>
<keyword evidence="4 7" id="KW-1133">Transmembrane helix</keyword>
<keyword evidence="11" id="KW-1185">Reference proteome</keyword>
<evidence type="ECO:0000256" key="2">
    <source>
        <dbReference type="ARBA" id="ARBA00022475"/>
    </source>
</evidence>
<dbReference type="OrthoDB" id="9780560at2"/>
<evidence type="ECO:0000256" key="7">
    <source>
        <dbReference type="SAM" id="Phobius"/>
    </source>
</evidence>
<evidence type="ECO:0000256" key="3">
    <source>
        <dbReference type="ARBA" id="ARBA00022692"/>
    </source>
</evidence>
<name>A0A7Y9Z761_9MICO</name>
<dbReference type="InterPro" id="IPR050250">
    <property type="entry name" value="Macrolide_Exporter_MacB"/>
</dbReference>
<feature type="domain" description="ABC3 transporter permease C-terminal" evidence="8">
    <location>
        <begin position="291"/>
        <end position="401"/>
    </location>
</feature>
<evidence type="ECO:0000256" key="5">
    <source>
        <dbReference type="ARBA" id="ARBA00023136"/>
    </source>
</evidence>
<dbReference type="RefSeq" id="WP_062075396.1">
    <property type="nucleotide sequence ID" value="NZ_BBRC01000008.1"/>
</dbReference>
<dbReference type="PANTHER" id="PTHR30572:SF4">
    <property type="entry name" value="ABC TRANSPORTER PERMEASE YTRF"/>
    <property type="match status" value="1"/>
</dbReference>
<dbReference type="InterPro" id="IPR025857">
    <property type="entry name" value="MacB_PCD"/>
</dbReference>
<dbReference type="EMBL" id="JACBZO010000001">
    <property type="protein sequence ID" value="NYI40062.1"/>
    <property type="molecule type" value="Genomic_DNA"/>
</dbReference>
<dbReference type="Pfam" id="PF02687">
    <property type="entry name" value="FtsX"/>
    <property type="match status" value="1"/>
</dbReference>
<sequence>MSVVVVREEPAPAVDLGRSRVRLGDLAAVAASAMSSRRMRTLLSALGVTIGIASMVAVLGLSDSSRADLQTQIGKLGTNLLTIQAGSGFGAGDATLPDDVTTAIARIGPIENVTGVVTLTDPVLRNSEVNVDATGGVQAVAADLNLLATLNSSVADGVWLNAATSDYPAVVLGATAAQRLGVTTAADGQQILIGGKRFTVVGILNPFPLAADLDRSAIIGTKAAVDYLGATLAPSTVYVTTVPAFVDNVQSVLAATANPEHPENVQVTRPSDALEAQKAANNAFTALFLGLGAVALLVGGVGIANVMIMGVVERRAEIGLRRALGATRGHIRDQFLIESLMLAGLGGVAGVALGALATFVYATSQGWQTVIPPIAIAGGLGGALVIGAVAGLYPAMRAAALAPTEALRS</sequence>
<feature type="transmembrane region" description="Helical" evidence="7">
    <location>
        <begin position="340"/>
        <end position="362"/>
    </location>
</feature>
<dbReference type="GO" id="GO:0005886">
    <property type="term" value="C:plasma membrane"/>
    <property type="evidence" value="ECO:0007669"/>
    <property type="project" value="UniProtKB-SubCell"/>
</dbReference>
<dbReference type="PANTHER" id="PTHR30572">
    <property type="entry name" value="MEMBRANE COMPONENT OF TRANSPORTER-RELATED"/>
    <property type="match status" value="1"/>
</dbReference>
<keyword evidence="5 7" id="KW-0472">Membrane</keyword>
<dbReference type="GO" id="GO:0022857">
    <property type="term" value="F:transmembrane transporter activity"/>
    <property type="evidence" value="ECO:0007669"/>
    <property type="project" value="TreeGrafter"/>
</dbReference>
<comment type="subcellular location">
    <subcellularLocation>
        <location evidence="1">Cell membrane</location>
        <topology evidence="1">Multi-pass membrane protein</topology>
    </subcellularLocation>
</comment>
<dbReference type="Proteomes" id="UP000547973">
    <property type="component" value="Unassembled WGS sequence"/>
</dbReference>
<evidence type="ECO:0000313" key="10">
    <source>
        <dbReference type="EMBL" id="NYI40062.1"/>
    </source>
</evidence>
<comment type="caution">
    <text evidence="10">The sequence shown here is derived from an EMBL/GenBank/DDBJ whole genome shotgun (WGS) entry which is preliminary data.</text>
</comment>
<evidence type="ECO:0000259" key="9">
    <source>
        <dbReference type="Pfam" id="PF12704"/>
    </source>
</evidence>
<gene>
    <name evidence="10" type="ORF">BKA03_000181</name>
</gene>
<comment type="similarity">
    <text evidence="6">Belongs to the ABC-4 integral membrane protein family.</text>
</comment>
<proteinExistence type="inferred from homology"/>
<protein>
    <submittedName>
        <fullName evidence="10">Putative ABC transport system permease protein</fullName>
    </submittedName>
</protein>
<feature type="transmembrane region" description="Helical" evidence="7">
    <location>
        <begin position="42"/>
        <end position="61"/>
    </location>
</feature>
<keyword evidence="2" id="KW-1003">Cell membrane</keyword>
<feature type="transmembrane region" description="Helical" evidence="7">
    <location>
        <begin position="287"/>
        <end position="312"/>
    </location>
</feature>
<evidence type="ECO:0000256" key="1">
    <source>
        <dbReference type="ARBA" id="ARBA00004651"/>
    </source>
</evidence>
<evidence type="ECO:0000259" key="8">
    <source>
        <dbReference type="Pfam" id="PF02687"/>
    </source>
</evidence>
<dbReference type="InterPro" id="IPR003838">
    <property type="entry name" value="ABC3_permease_C"/>
</dbReference>
<feature type="domain" description="MacB-like periplasmic core" evidence="9">
    <location>
        <begin position="41"/>
        <end position="240"/>
    </location>
</feature>
<dbReference type="AlphaFoldDB" id="A0A7Y9Z761"/>
<reference evidence="10 11" key="1">
    <citation type="submission" date="2020-07" db="EMBL/GenBank/DDBJ databases">
        <title>Sequencing the genomes of 1000 actinobacteria strains.</title>
        <authorList>
            <person name="Klenk H.-P."/>
        </authorList>
    </citation>
    <scope>NUCLEOTIDE SEQUENCE [LARGE SCALE GENOMIC DNA]</scope>
    <source>
        <strain evidence="10 11">DSM 19970</strain>
    </source>
</reference>
<keyword evidence="3 7" id="KW-0812">Transmembrane</keyword>